<evidence type="ECO:0000313" key="2">
    <source>
        <dbReference type="EMBL" id="CAB4672287.1"/>
    </source>
</evidence>
<reference evidence="2" key="1">
    <citation type="submission" date="2020-05" db="EMBL/GenBank/DDBJ databases">
        <authorList>
            <person name="Chiriac C."/>
            <person name="Salcher M."/>
            <person name="Ghai R."/>
            <person name="Kavagutti S V."/>
        </authorList>
    </citation>
    <scope>NUCLEOTIDE SEQUENCE</scope>
</reference>
<dbReference type="EMBL" id="CAEZWY010000059">
    <property type="protein sequence ID" value="CAB4672287.1"/>
    <property type="molecule type" value="Genomic_DNA"/>
</dbReference>
<evidence type="ECO:0000313" key="1">
    <source>
        <dbReference type="EMBL" id="CAB4587484.1"/>
    </source>
</evidence>
<organism evidence="2">
    <name type="scientific">freshwater metagenome</name>
    <dbReference type="NCBI Taxonomy" id="449393"/>
    <lineage>
        <taxon>unclassified sequences</taxon>
        <taxon>metagenomes</taxon>
        <taxon>ecological metagenomes</taxon>
    </lineage>
</organism>
<accession>A0A6J6MDH0</accession>
<protein>
    <submittedName>
        <fullName evidence="2">Unannotated protein</fullName>
    </submittedName>
</protein>
<dbReference type="EMBL" id="CAEZUF010000019">
    <property type="protein sequence ID" value="CAB4587484.1"/>
    <property type="molecule type" value="Genomic_DNA"/>
</dbReference>
<proteinExistence type="predicted"/>
<dbReference type="AlphaFoldDB" id="A0A6J6MDH0"/>
<sequence>MRTAITYASIAIVEFLDAEKIAVEVISVTPETCELSGAWLVEGNNLDKLNQIIAGRLLIFIGDKSVQEDYVALQTASVVNLQEFIDEAMADVTSATRAFGEYLSQNKHEYLAYMSIKVADRKLLPKVVKMKLAPPEFYEWPETISLNSSEEVLTSLGKLGKISGTDEDMRNVLASARLIKHFIDKWRGDEIERRNRLYVLDSEAIVSILPTSWLEKI</sequence>
<name>A0A6J6MDH0_9ZZZZ</name>
<gene>
    <name evidence="1" type="ORF">UFOPK1791_00337</name>
    <name evidence="2" type="ORF">UFOPK2312_00634</name>
</gene>